<evidence type="ECO:0000313" key="2">
    <source>
        <dbReference type="Proteomes" id="UP000681720"/>
    </source>
</evidence>
<evidence type="ECO:0000313" key="1">
    <source>
        <dbReference type="EMBL" id="CAF4481787.1"/>
    </source>
</evidence>
<dbReference type="Proteomes" id="UP000681720">
    <property type="component" value="Unassembled WGS sequence"/>
</dbReference>
<accession>A0A8S2X9T2</accession>
<dbReference type="EMBL" id="CAJOBJ010076424">
    <property type="protein sequence ID" value="CAF4481787.1"/>
    <property type="molecule type" value="Genomic_DNA"/>
</dbReference>
<gene>
    <name evidence="1" type="ORF">GIL414_LOCUS33836</name>
</gene>
<comment type="caution">
    <text evidence="1">The sequence shown here is derived from an EMBL/GenBank/DDBJ whole genome shotgun (WGS) entry which is preliminary data.</text>
</comment>
<organism evidence="1 2">
    <name type="scientific">Rotaria magnacalcarata</name>
    <dbReference type="NCBI Taxonomy" id="392030"/>
    <lineage>
        <taxon>Eukaryota</taxon>
        <taxon>Metazoa</taxon>
        <taxon>Spiralia</taxon>
        <taxon>Gnathifera</taxon>
        <taxon>Rotifera</taxon>
        <taxon>Eurotatoria</taxon>
        <taxon>Bdelloidea</taxon>
        <taxon>Philodinida</taxon>
        <taxon>Philodinidae</taxon>
        <taxon>Rotaria</taxon>
    </lineage>
</organism>
<feature type="non-terminal residue" evidence="1">
    <location>
        <position position="1"/>
    </location>
</feature>
<name>A0A8S2X9T2_9BILA</name>
<sequence length="43" mass="4949">FSIVFFGNGINEKQYTSRLNINDFNTVARSNNDNFIVDHIPIC</sequence>
<proteinExistence type="predicted"/>
<dbReference type="AlphaFoldDB" id="A0A8S2X9T2"/>
<protein>
    <submittedName>
        <fullName evidence="1">Uncharacterized protein</fullName>
    </submittedName>
</protein>
<reference evidence="1" key="1">
    <citation type="submission" date="2021-02" db="EMBL/GenBank/DDBJ databases">
        <authorList>
            <person name="Nowell W R."/>
        </authorList>
    </citation>
    <scope>NUCLEOTIDE SEQUENCE</scope>
</reference>